<evidence type="ECO:0000259" key="2">
    <source>
        <dbReference type="Pfam" id="PF02517"/>
    </source>
</evidence>
<organism evidence="3 4">
    <name type="scientific">Pedobacter petrophilus</name>
    <dbReference type="NCBI Taxonomy" id="1908241"/>
    <lineage>
        <taxon>Bacteria</taxon>
        <taxon>Pseudomonadati</taxon>
        <taxon>Bacteroidota</taxon>
        <taxon>Sphingobacteriia</taxon>
        <taxon>Sphingobacteriales</taxon>
        <taxon>Sphingobacteriaceae</taxon>
        <taxon>Pedobacter</taxon>
    </lineage>
</organism>
<feature type="transmembrane region" description="Helical" evidence="1">
    <location>
        <begin position="113"/>
        <end position="132"/>
    </location>
</feature>
<keyword evidence="3" id="KW-0645">Protease</keyword>
<accession>A0A7K0G1A7</accession>
<feature type="transmembrane region" description="Helical" evidence="1">
    <location>
        <begin position="59"/>
        <end position="79"/>
    </location>
</feature>
<feature type="transmembrane region" description="Helical" evidence="1">
    <location>
        <begin position="16"/>
        <end position="33"/>
    </location>
</feature>
<feature type="transmembrane region" description="Helical" evidence="1">
    <location>
        <begin position="139"/>
        <end position="157"/>
    </location>
</feature>
<dbReference type="AlphaFoldDB" id="A0A7K0G1A7"/>
<keyword evidence="3" id="KW-0482">Metalloprotease</keyword>
<dbReference type="GO" id="GO:0006508">
    <property type="term" value="P:proteolysis"/>
    <property type="evidence" value="ECO:0007669"/>
    <property type="project" value="UniProtKB-KW"/>
</dbReference>
<dbReference type="Proteomes" id="UP000487757">
    <property type="component" value="Unassembled WGS sequence"/>
</dbReference>
<dbReference type="OrthoDB" id="795252at2"/>
<dbReference type="RefSeq" id="WP_154281771.1">
    <property type="nucleotide sequence ID" value="NZ_JBHUJQ010000001.1"/>
</dbReference>
<proteinExistence type="predicted"/>
<dbReference type="GO" id="GO:0008237">
    <property type="term" value="F:metallopeptidase activity"/>
    <property type="evidence" value="ECO:0007669"/>
    <property type="project" value="UniProtKB-KW"/>
</dbReference>
<sequence>MINSAVKLKSASRNPIVFIIIFSFFLLIVSFLYDYLTEIIGLEYGINVVQNNEVHNRTLTYKIVLACFIAPIIETYFFQSVPYHILKEKKFENWKIILCSATLFGLLHFSNLAYLLFGFFSGIVLIVAYIYWEGTRLSKVIIVCIIHVFHNVLVLFSDLVNLK</sequence>
<reference evidence="3 4" key="1">
    <citation type="submission" date="2019-11" db="EMBL/GenBank/DDBJ databases">
        <title>Pedobacter petrophilus genome.</title>
        <authorList>
            <person name="Feldbauer M.J."/>
            <person name="Newman J.D."/>
        </authorList>
    </citation>
    <scope>NUCLEOTIDE SEQUENCE [LARGE SCALE GENOMIC DNA]</scope>
    <source>
        <strain evidence="3 4">LMG 29686</strain>
    </source>
</reference>
<keyword evidence="3" id="KW-0378">Hydrolase</keyword>
<protein>
    <submittedName>
        <fullName evidence="3">CPBP family intramembrane metalloprotease</fullName>
    </submittedName>
</protein>
<name>A0A7K0G1A7_9SPHI</name>
<dbReference type="Pfam" id="PF02517">
    <property type="entry name" value="Rce1-like"/>
    <property type="match status" value="1"/>
</dbReference>
<keyword evidence="1" id="KW-0812">Transmembrane</keyword>
<dbReference type="EMBL" id="WKKH01000024">
    <property type="protein sequence ID" value="MRX77392.1"/>
    <property type="molecule type" value="Genomic_DNA"/>
</dbReference>
<keyword evidence="1" id="KW-0472">Membrane</keyword>
<keyword evidence="1" id="KW-1133">Transmembrane helix</keyword>
<gene>
    <name evidence="3" type="ORF">GJU39_14995</name>
</gene>
<evidence type="ECO:0000313" key="4">
    <source>
        <dbReference type="Proteomes" id="UP000487757"/>
    </source>
</evidence>
<dbReference type="GO" id="GO:0080120">
    <property type="term" value="P:CAAX-box protein maturation"/>
    <property type="evidence" value="ECO:0007669"/>
    <property type="project" value="UniProtKB-ARBA"/>
</dbReference>
<evidence type="ECO:0000313" key="3">
    <source>
        <dbReference type="EMBL" id="MRX77392.1"/>
    </source>
</evidence>
<keyword evidence="4" id="KW-1185">Reference proteome</keyword>
<evidence type="ECO:0000256" key="1">
    <source>
        <dbReference type="SAM" id="Phobius"/>
    </source>
</evidence>
<dbReference type="InterPro" id="IPR003675">
    <property type="entry name" value="Rce1/LyrA-like_dom"/>
</dbReference>
<feature type="domain" description="CAAX prenyl protease 2/Lysostaphin resistance protein A-like" evidence="2">
    <location>
        <begin position="59"/>
        <end position="152"/>
    </location>
</feature>
<dbReference type="GO" id="GO:0004175">
    <property type="term" value="F:endopeptidase activity"/>
    <property type="evidence" value="ECO:0007669"/>
    <property type="project" value="UniProtKB-ARBA"/>
</dbReference>
<comment type="caution">
    <text evidence="3">The sequence shown here is derived from an EMBL/GenBank/DDBJ whole genome shotgun (WGS) entry which is preliminary data.</text>
</comment>